<protein>
    <submittedName>
        <fullName evidence="2">Uncharacterized protein</fullName>
    </submittedName>
</protein>
<keyword evidence="1" id="KW-0812">Transmembrane</keyword>
<dbReference type="EMBL" id="NTFH01000009">
    <property type="protein sequence ID" value="PHQ14587.1"/>
    <property type="molecule type" value="Genomic_DNA"/>
</dbReference>
<sequence>MLPNPSTTPHPWRKRLLATEFIALAILLGSMAILGRSSDGGTLNPAWLIIPAAASLAVFLSFIGLMYLRWVVAAEAGKATRHKLVFGLLAVTLLGVWVYGIANTWLSMNAG</sequence>
<comment type="caution">
    <text evidence="2">The sequence shown here is derived from an EMBL/GenBank/DDBJ whole genome shotgun (WGS) entry which is preliminary data.</text>
</comment>
<organism evidence="2 3">
    <name type="scientific">Marinobacter profundi</name>
    <dbReference type="NCBI Taxonomy" id="2666256"/>
    <lineage>
        <taxon>Bacteria</taxon>
        <taxon>Pseudomonadati</taxon>
        <taxon>Pseudomonadota</taxon>
        <taxon>Gammaproteobacteria</taxon>
        <taxon>Pseudomonadales</taxon>
        <taxon>Marinobacteraceae</taxon>
        <taxon>Marinobacter</taxon>
    </lineage>
</organism>
<proteinExistence type="predicted"/>
<keyword evidence="1" id="KW-1133">Transmembrane helix</keyword>
<reference evidence="2 3" key="1">
    <citation type="submission" date="2017-09" db="EMBL/GenBank/DDBJ databases">
        <title>The draft genome sequences of Marinobacter sp. PWS21.</title>
        <authorList>
            <person name="Cao J."/>
        </authorList>
    </citation>
    <scope>NUCLEOTIDE SEQUENCE [LARGE SCALE GENOMIC DNA]</scope>
    <source>
        <strain evidence="2 3">PWS21</strain>
    </source>
</reference>
<feature type="transmembrane region" description="Helical" evidence="1">
    <location>
        <begin position="16"/>
        <end position="34"/>
    </location>
</feature>
<gene>
    <name evidence="2" type="ORF">CLH61_12535</name>
</gene>
<keyword evidence="1" id="KW-0472">Membrane</keyword>
<dbReference type="AlphaFoldDB" id="A0A2G1UJD6"/>
<evidence type="ECO:0000313" key="3">
    <source>
        <dbReference type="Proteomes" id="UP000231409"/>
    </source>
</evidence>
<accession>A0A2G1UJD6</accession>
<dbReference type="Proteomes" id="UP000231409">
    <property type="component" value="Unassembled WGS sequence"/>
</dbReference>
<evidence type="ECO:0000256" key="1">
    <source>
        <dbReference type="SAM" id="Phobius"/>
    </source>
</evidence>
<dbReference type="RefSeq" id="WP_099615092.1">
    <property type="nucleotide sequence ID" value="NZ_KZ319372.1"/>
</dbReference>
<feature type="transmembrane region" description="Helical" evidence="1">
    <location>
        <begin position="46"/>
        <end position="72"/>
    </location>
</feature>
<keyword evidence="3" id="KW-1185">Reference proteome</keyword>
<feature type="transmembrane region" description="Helical" evidence="1">
    <location>
        <begin position="84"/>
        <end position="102"/>
    </location>
</feature>
<evidence type="ECO:0000313" key="2">
    <source>
        <dbReference type="EMBL" id="PHQ14587.1"/>
    </source>
</evidence>
<name>A0A2G1UJD6_9GAMM</name>